<dbReference type="PANTHER" id="PTHR42734">
    <property type="entry name" value="METAL TRANSPORT SYSTEM ATP-BINDING PROTEIN TM_0124-RELATED"/>
    <property type="match status" value="1"/>
</dbReference>
<dbReference type="KEGG" id="tpi:TREPR_3184"/>
<accession>F5YLP7</accession>
<comment type="similarity">
    <text evidence="1">Belongs to the ABC transporter superfamily.</text>
</comment>
<keyword evidence="4 6" id="KW-0067">ATP-binding</keyword>
<dbReference type="CDD" id="cd03235">
    <property type="entry name" value="ABC_Metallic_Cations"/>
    <property type="match status" value="1"/>
</dbReference>
<dbReference type="GO" id="GO:0016887">
    <property type="term" value="F:ATP hydrolysis activity"/>
    <property type="evidence" value="ECO:0007669"/>
    <property type="project" value="InterPro"/>
</dbReference>
<dbReference type="SUPFAM" id="SSF52540">
    <property type="entry name" value="P-loop containing nucleoside triphosphate hydrolases"/>
    <property type="match status" value="1"/>
</dbReference>
<feature type="domain" description="ABC transporter" evidence="5">
    <location>
        <begin position="15"/>
        <end position="266"/>
    </location>
</feature>
<evidence type="ECO:0000256" key="1">
    <source>
        <dbReference type="ARBA" id="ARBA00005417"/>
    </source>
</evidence>
<evidence type="ECO:0000256" key="3">
    <source>
        <dbReference type="ARBA" id="ARBA00022741"/>
    </source>
</evidence>
<dbReference type="InterPro" id="IPR017871">
    <property type="entry name" value="ABC_transporter-like_CS"/>
</dbReference>
<evidence type="ECO:0000313" key="7">
    <source>
        <dbReference type="Proteomes" id="UP000009223"/>
    </source>
</evidence>
<keyword evidence="2" id="KW-0813">Transport</keyword>
<dbReference type="EMBL" id="CP001843">
    <property type="protein sequence ID" value="AEF85208.1"/>
    <property type="molecule type" value="Genomic_DNA"/>
</dbReference>
<sequence>MNSHLTHPRDRQISLRFDRVSFSYGGASDSRKASSGRKEPSSRKVLENASFHIHQGEFIALVGPNGSGKTTVLKLLLGLEQPQGGRIELFGARFTPGARNRVGYVPQQAANDQSFPITVREAVKMGRLSPLSRKFGAVDQAAVEEALEQAEIADLAERSYTALSGGQRRRVLVARALAAKPEILILDEPTANMDRESEERLFATLGKLKAGEGGRITTILIVTHDTGFVSSLTDRVLCMGSREAGAEYGIVQHRTEVAGEGHDAGALGARIVHGESLPGDICDEEEIHK</sequence>
<dbReference type="Gene3D" id="3.40.50.300">
    <property type="entry name" value="P-loop containing nucleotide triphosphate hydrolases"/>
    <property type="match status" value="1"/>
</dbReference>
<evidence type="ECO:0000256" key="2">
    <source>
        <dbReference type="ARBA" id="ARBA00022448"/>
    </source>
</evidence>
<dbReference type="RefSeq" id="WP_015707081.1">
    <property type="nucleotide sequence ID" value="NC_015578.1"/>
</dbReference>
<proteinExistence type="inferred from homology"/>
<keyword evidence="3" id="KW-0547">Nucleotide-binding</keyword>
<dbReference type="eggNOG" id="COG1121">
    <property type="taxonomic scope" value="Bacteria"/>
</dbReference>
<dbReference type="InterPro" id="IPR003593">
    <property type="entry name" value="AAA+_ATPase"/>
</dbReference>
<dbReference type="Proteomes" id="UP000009223">
    <property type="component" value="Chromosome"/>
</dbReference>
<dbReference type="PROSITE" id="PS50893">
    <property type="entry name" value="ABC_TRANSPORTER_2"/>
    <property type="match status" value="1"/>
</dbReference>
<dbReference type="OrthoDB" id="9806726at2"/>
<gene>
    <name evidence="6" type="ordered locus">TREPR_3184</name>
</gene>
<dbReference type="AlphaFoldDB" id="F5YLP7"/>
<dbReference type="Pfam" id="PF00005">
    <property type="entry name" value="ABC_tran"/>
    <property type="match status" value="1"/>
</dbReference>
<dbReference type="SMART" id="SM00382">
    <property type="entry name" value="AAA"/>
    <property type="match status" value="1"/>
</dbReference>
<dbReference type="HOGENOM" id="CLU_000604_1_11_12"/>
<evidence type="ECO:0000256" key="4">
    <source>
        <dbReference type="ARBA" id="ARBA00022840"/>
    </source>
</evidence>
<dbReference type="PANTHER" id="PTHR42734:SF17">
    <property type="entry name" value="METAL TRANSPORT SYSTEM ATP-BINDING PROTEIN TM_0124-RELATED"/>
    <property type="match status" value="1"/>
</dbReference>
<keyword evidence="7" id="KW-1185">Reference proteome</keyword>
<evidence type="ECO:0000259" key="5">
    <source>
        <dbReference type="PROSITE" id="PS50893"/>
    </source>
</evidence>
<reference evidence="6 7" key="2">
    <citation type="journal article" date="2011" name="ISME J.">
        <title>RNA-seq reveals cooperative metabolic interactions between two termite-gut spirochete species in co-culture.</title>
        <authorList>
            <person name="Rosenthal A.Z."/>
            <person name="Matson E.G."/>
            <person name="Eldar A."/>
            <person name="Leadbetter J.R."/>
        </authorList>
    </citation>
    <scope>NUCLEOTIDE SEQUENCE [LARGE SCALE GENOMIC DNA]</scope>
    <source>
        <strain evidence="7">ATCC BAA-887 / DSM 12427 / ZAS-2</strain>
    </source>
</reference>
<reference evidence="7" key="1">
    <citation type="submission" date="2009-12" db="EMBL/GenBank/DDBJ databases">
        <title>Complete sequence of Treponema primitia strain ZAS-2.</title>
        <authorList>
            <person name="Tetu S.G."/>
            <person name="Matson E."/>
            <person name="Ren Q."/>
            <person name="Seshadri R."/>
            <person name="Elbourne L."/>
            <person name="Hassan K.A."/>
            <person name="Durkin A."/>
            <person name="Radune D."/>
            <person name="Mohamoud Y."/>
            <person name="Shay R."/>
            <person name="Jin S."/>
            <person name="Zhang X."/>
            <person name="Lucey K."/>
            <person name="Ballor N.R."/>
            <person name="Ottesen E."/>
            <person name="Rosenthal R."/>
            <person name="Allen A."/>
            <person name="Leadbetter J.R."/>
            <person name="Paulsen I.T."/>
        </authorList>
    </citation>
    <scope>NUCLEOTIDE SEQUENCE [LARGE SCALE GENOMIC DNA]</scope>
    <source>
        <strain evidence="7">ATCC BAA-887 / DSM 12427 / ZAS-2</strain>
    </source>
</reference>
<keyword evidence="6" id="KW-0378">Hydrolase</keyword>
<name>F5YLP7_TREPZ</name>
<dbReference type="GO" id="GO:0005524">
    <property type="term" value="F:ATP binding"/>
    <property type="evidence" value="ECO:0007669"/>
    <property type="project" value="UniProtKB-KW"/>
</dbReference>
<evidence type="ECO:0000313" key="6">
    <source>
        <dbReference type="EMBL" id="AEF85208.1"/>
    </source>
</evidence>
<dbReference type="InterPro" id="IPR050153">
    <property type="entry name" value="Metal_Ion_Import_ABC"/>
</dbReference>
<dbReference type="PROSITE" id="PS00211">
    <property type="entry name" value="ABC_TRANSPORTER_1"/>
    <property type="match status" value="1"/>
</dbReference>
<organism evidence="6 7">
    <name type="scientific">Treponema primitia (strain ATCC BAA-887 / DSM 12427 / ZAS-2)</name>
    <dbReference type="NCBI Taxonomy" id="545694"/>
    <lineage>
        <taxon>Bacteria</taxon>
        <taxon>Pseudomonadati</taxon>
        <taxon>Spirochaetota</taxon>
        <taxon>Spirochaetia</taxon>
        <taxon>Spirochaetales</taxon>
        <taxon>Treponemataceae</taxon>
        <taxon>Treponema</taxon>
    </lineage>
</organism>
<dbReference type="STRING" id="545694.TREPR_3184"/>
<dbReference type="EC" id="3.6.3.-" evidence="6"/>
<protein>
    <submittedName>
        <fullName evidence="6">Zinc import ATP-binding protein ZnuC</fullName>
        <ecNumber evidence="6">3.6.3.-</ecNumber>
    </submittedName>
</protein>
<dbReference type="InterPro" id="IPR003439">
    <property type="entry name" value="ABC_transporter-like_ATP-bd"/>
</dbReference>
<dbReference type="InterPro" id="IPR027417">
    <property type="entry name" value="P-loop_NTPase"/>
</dbReference>